<evidence type="ECO:0000256" key="1">
    <source>
        <dbReference type="SAM" id="MobiDB-lite"/>
    </source>
</evidence>
<proteinExistence type="predicted"/>
<feature type="compositionally biased region" description="Basic and acidic residues" evidence="1">
    <location>
        <begin position="34"/>
        <end position="49"/>
    </location>
</feature>
<evidence type="ECO:0000313" key="2">
    <source>
        <dbReference type="EMBL" id="SJN22998.1"/>
    </source>
</evidence>
<organism evidence="2 3">
    <name type="scientific">Microbacterium esteraromaticum</name>
    <dbReference type="NCBI Taxonomy" id="57043"/>
    <lineage>
        <taxon>Bacteria</taxon>
        <taxon>Bacillati</taxon>
        <taxon>Actinomycetota</taxon>
        <taxon>Actinomycetes</taxon>
        <taxon>Micrococcales</taxon>
        <taxon>Microbacteriaceae</taxon>
        <taxon>Microbacterium</taxon>
    </lineage>
</organism>
<reference evidence="2 3" key="1">
    <citation type="submission" date="2017-02" db="EMBL/GenBank/DDBJ databases">
        <authorList>
            <person name="Peterson S.W."/>
        </authorList>
    </citation>
    <scope>NUCLEOTIDE SEQUENCE [LARGE SCALE GENOMIC DNA]</scope>
    <source>
        <strain evidence="2 3">B Mb 05.01</strain>
    </source>
</reference>
<name>A0A1R4ITF8_9MICO</name>
<feature type="region of interest" description="Disordered" evidence="1">
    <location>
        <begin position="34"/>
        <end position="72"/>
    </location>
</feature>
<dbReference type="EMBL" id="FUKO01000012">
    <property type="protein sequence ID" value="SJN22998.1"/>
    <property type="molecule type" value="Genomic_DNA"/>
</dbReference>
<sequence length="72" mass="8216">MQRRVQAHIEMAREEELAEKAAYVERLRLARAERRREARREASRRRVEELNQGLGGAPGPGSTHAYSESIGD</sequence>
<evidence type="ECO:0000313" key="3">
    <source>
        <dbReference type="Proteomes" id="UP000196320"/>
    </source>
</evidence>
<accession>A0A1R4ITF8</accession>
<protein>
    <submittedName>
        <fullName evidence="2">Uncharacterized protein</fullName>
    </submittedName>
</protein>
<gene>
    <name evidence="2" type="ORF">FM104_03835</name>
</gene>
<keyword evidence="3" id="KW-1185">Reference proteome</keyword>
<dbReference type="Proteomes" id="UP000196320">
    <property type="component" value="Unassembled WGS sequence"/>
</dbReference>
<dbReference type="AlphaFoldDB" id="A0A1R4ITF8"/>